<gene>
    <name evidence="1" type="ORF">CEP54_006437</name>
</gene>
<evidence type="ECO:0000313" key="2">
    <source>
        <dbReference type="Proteomes" id="UP000288168"/>
    </source>
</evidence>
<dbReference type="SUPFAM" id="SSF48452">
    <property type="entry name" value="TPR-like"/>
    <property type="match status" value="1"/>
</dbReference>
<dbReference type="OrthoDB" id="414698at2759"/>
<comment type="caution">
    <text evidence="1">The sequence shown here is derived from an EMBL/GenBank/DDBJ whole genome shotgun (WGS) entry which is preliminary data.</text>
</comment>
<dbReference type="Pfam" id="PF06041">
    <property type="entry name" value="DUF924"/>
    <property type="match status" value="1"/>
</dbReference>
<dbReference type="STRING" id="1325734.A0A428Q6S7"/>
<reference evidence="1 2" key="1">
    <citation type="submission" date="2017-06" db="EMBL/GenBank/DDBJ databases">
        <title>Comparative genomic analysis of Ambrosia Fusariam Clade fungi.</title>
        <authorList>
            <person name="Stajich J.E."/>
            <person name="Carrillo J."/>
            <person name="Kijimoto T."/>
            <person name="Eskalen A."/>
            <person name="O'Donnell K."/>
            <person name="Kasson M."/>
        </authorList>
    </citation>
    <scope>NUCLEOTIDE SEQUENCE [LARGE SCALE GENOMIC DNA]</scope>
    <source>
        <strain evidence="1 2">NRRL62584</strain>
    </source>
</reference>
<dbReference type="Gene3D" id="1.20.58.320">
    <property type="entry name" value="TPR-like"/>
    <property type="match status" value="1"/>
</dbReference>
<evidence type="ECO:0000313" key="1">
    <source>
        <dbReference type="EMBL" id="RSL61023.1"/>
    </source>
</evidence>
<dbReference type="EMBL" id="NKCI01000054">
    <property type="protein sequence ID" value="RSL61023.1"/>
    <property type="molecule type" value="Genomic_DNA"/>
</dbReference>
<dbReference type="InterPro" id="IPR011990">
    <property type="entry name" value="TPR-like_helical_dom_sf"/>
</dbReference>
<dbReference type="InterPro" id="IPR010323">
    <property type="entry name" value="DUF924"/>
</dbReference>
<dbReference type="Proteomes" id="UP000288168">
    <property type="component" value="Unassembled WGS sequence"/>
</dbReference>
<name>A0A428Q6S7_9HYPO</name>
<proteinExistence type="predicted"/>
<accession>A0A428Q6S7</accession>
<dbReference type="AlphaFoldDB" id="A0A428Q6S7"/>
<keyword evidence="2" id="KW-1185">Reference proteome</keyword>
<protein>
    <submittedName>
        <fullName evidence="1">Uncharacterized protein</fullName>
    </submittedName>
</protein>
<sequence length="150" mass="17300">MHTKPPSSDPVIVLKKALTCQVLEDIRNFWFEHIIDNAQITVPSRDLATKWFSQNDDYDKTCRAKFGSTLDLIRSVNPTTSRLVEAVKLESPLNWMSMILLLDQIPRNCYRQDEARIAYQFFDPLALNFALQAIDAGVPDTPEIRFRHGY</sequence>
<organism evidence="1 2">
    <name type="scientific">Fusarium duplospermum</name>
    <dbReference type="NCBI Taxonomy" id="1325734"/>
    <lineage>
        <taxon>Eukaryota</taxon>
        <taxon>Fungi</taxon>
        <taxon>Dikarya</taxon>
        <taxon>Ascomycota</taxon>
        <taxon>Pezizomycotina</taxon>
        <taxon>Sordariomycetes</taxon>
        <taxon>Hypocreomycetidae</taxon>
        <taxon>Hypocreales</taxon>
        <taxon>Nectriaceae</taxon>
        <taxon>Fusarium</taxon>
        <taxon>Fusarium solani species complex</taxon>
    </lineage>
</organism>